<dbReference type="RefSeq" id="WP_114800722.1">
    <property type="nucleotide sequence ID" value="NZ_CP139961.1"/>
</dbReference>
<keyword evidence="2" id="KW-1185">Reference proteome</keyword>
<protein>
    <recommendedName>
        <fullName evidence="3">UDP-N-acetyl-alpha-D-muramoyl-L-alanyl-L-glutamate epimerase</fullName>
    </recommendedName>
</protein>
<gene>
    <name evidence="1" type="ORF">U0021_04375</name>
</gene>
<reference evidence="1 2" key="1">
    <citation type="submission" date="2023-12" db="EMBL/GenBank/DDBJ databases">
        <title>Genome sequencing and assembly of bacterial species from a model synthetic community.</title>
        <authorList>
            <person name="Hogle S.L."/>
        </authorList>
    </citation>
    <scope>NUCLEOTIDE SEQUENCE [LARGE SCALE GENOMIC DNA]</scope>
    <source>
        <strain evidence="1 2">HAMBI_2792</strain>
    </source>
</reference>
<evidence type="ECO:0000313" key="1">
    <source>
        <dbReference type="EMBL" id="WQE04821.1"/>
    </source>
</evidence>
<sequence length="662" mass="76053">MTQSNPYEPSIHNFLYIQRPIIKENTVFFEWNLDYDDQKSVNNIYIDYCNLDISLVPLQVHYNTIIGLLLNKLRSSAIPTIVVTQDTILEDIAKFWVSYHNLKNVYFSNTENAFLSKYHISSSEGSVGILYGGGKDSYCALDILSKNTKIKQVNLISFVIPDTHVNIQRLEERRDNLILSPISNQYNINVFKIKTNARAVIKGYHLELYFAPLGVLAWLNLFEYITFSYEYCHYFVPLSKGMGFGFERSQVAHIQNISNFYSYLFSHQPVIIFNANQHLSELSGFGYLSKNNADFYKTLVMCESTVDINQKWCCSCTKCAEFVLFSEFYNLGQSDIDINWFFSESSWINKVINELKQSEKKGPFFKGLTSTLHFDSFKFVITKLKDRGLTFQNRKAQNNFDLLVEHYYDSSIRSEDCFYTDILNQVYPPSLKQETFALLKAVLPDSLAPNKKSSGIGTLSFNADLQPEIYQGNVKISSADFYTVLTNKNRFPKLNSDPLNAYIQNYKVKTLGTLAKANLSVDVHSSYCDVWIDKNPPMKDEGYEISLTIPVAKSFNHCRFRIEIPHLSAELDSRFSFSVTVNGKTKPVSLAEHRNVICQFAIENAGKTNGFISIQFSVLAVRNLEPWRWGAASRIILSDIKLYETQIFLDYEHDKFICNLNS</sequence>
<accession>A0ABZ0X026</accession>
<name>A0ABZ0X026_9GAMM</name>
<organism evidence="1 2">
    <name type="scientific">Moraxella canis</name>
    <dbReference type="NCBI Taxonomy" id="90239"/>
    <lineage>
        <taxon>Bacteria</taxon>
        <taxon>Pseudomonadati</taxon>
        <taxon>Pseudomonadota</taxon>
        <taxon>Gammaproteobacteria</taxon>
        <taxon>Moraxellales</taxon>
        <taxon>Moraxellaceae</taxon>
        <taxon>Moraxella</taxon>
    </lineage>
</organism>
<evidence type="ECO:0008006" key="3">
    <source>
        <dbReference type="Google" id="ProtNLM"/>
    </source>
</evidence>
<dbReference type="Proteomes" id="UP001324384">
    <property type="component" value="Chromosome"/>
</dbReference>
<evidence type="ECO:0000313" key="2">
    <source>
        <dbReference type="Proteomes" id="UP001324384"/>
    </source>
</evidence>
<proteinExistence type="predicted"/>
<dbReference type="EMBL" id="CP139961">
    <property type="protein sequence ID" value="WQE04821.1"/>
    <property type="molecule type" value="Genomic_DNA"/>
</dbReference>